<keyword evidence="6" id="KW-0503">Monooxygenase</keyword>
<dbReference type="PRINTS" id="PR00385">
    <property type="entry name" value="P450"/>
</dbReference>
<dbReference type="CDD" id="cd11060">
    <property type="entry name" value="CYP57A1-like"/>
    <property type="match status" value="1"/>
</dbReference>
<evidence type="ECO:0000313" key="6">
    <source>
        <dbReference type="EMBL" id="KAF5710318.1"/>
    </source>
</evidence>
<dbReference type="Proteomes" id="UP000532311">
    <property type="component" value="Unassembled WGS sequence"/>
</dbReference>
<keyword evidence="1 4" id="KW-0349">Heme</keyword>
<dbReference type="GO" id="GO:0020037">
    <property type="term" value="F:heme binding"/>
    <property type="evidence" value="ECO:0007669"/>
    <property type="project" value="InterPro"/>
</dbReference>
<evidence type="ECO:0000256" key="5">
    <source>
        <dbReference type="SAM" id="MobiDB-lite"/>
    </source>
</evidence>
<reference evidence="6 7" key="1">
    <citation type="submission" date="2020-05" db="EMBL/GenBank/DDBJ databases">
        <title>Identification and distribution of gene clusters putatively required for synthesis of sphingolipid metabolism inhibitors in phylogenetically diverse species of the filamentous fungus Fusarium.</title>
        <authorList>
            <person name="Kim H.-S."/>
            <person name="Busman M."/>
            <person name="Brown D.W."/>
            <person name="Divon H."/>
            <person name="Uhlig S."/>
            <person name="Proctor R.H."/>
        </authorList>
    </citation>
    <scope>NUCLEOTIDE SEQUENCE [LARGE SCALE GENOMIC DNA]</scope>
    <source>
        <strain evidence="6 7">NRRL 26131</strain>
    </source>
</reference>
<comment type="cofactor">
    <cofactor evidence="4">
        <name>heme</name>
        <dbReference type="ChEBI" id="CHEBI:30413"/>
    </cofactor>
</comment>
<dbReference type="Pfam" id="PF00067">
    <property type="entry name" value="p450"/>
    <property type="match status" value="1"/>
</dbReference>
<proteinExistence type="predicted"/>
<evidence type="ECO:0000256" key="4">
    <source>
        <dbReference type="PIRSR" id="PIRSR602401-1"/>
    </source>
</evidence>
<protein>
    <submittedName>
        <fullName evidence="6">Cytochrome P450 monooxygenase</fullName>
    </submittedName>
</protein>
<sequence length="430" mass="48144">MVGPIVRIAPDQYSLDSPEAAKIIYGHGTQFVKASWYLPWGDPVDRNLFNETDPKVHGIMRRQVSNVYTMSNMVSYEPYVDECTEILCQRLIEFSASNAPINMARWFQYYAFDMIGKITFSKRFGCLDAGKDHRDIIKALDDSAQLASALGLYPLIFHYLLKIFKYLSKDQDAKGPAYIAQYAEEQVAARQIEKQRDDKPQDFVAKLLEGQKERPDTVTDHAIRLSSGANIAAGSDTTAITLSNILYNLCKHPATMHKLRQELGDARASGHISNPITFREAQRLPYLQAVIKEGLRLHPAVGFTMPRVVPKGGKRLAGRVFPEGTIVGINPWVAHRNTDIFGQYADEFRPERWLGSSQQTIEKKEMEAYFMAFGLGSRTCIDWPSVETTLASSATARYETTEILKSSTELASTTSSALERESAPAGEDPQ</sequence>
<dbReference type="PANTHER" id="PTHR24305:SF190">
    <property type="entry name" value="P450, PUTATIVE (EUROFUNG)-RELATED"/>
    <property type="match status" value="1"/>
</dbReference>
<feature type="region of interest" description="Disordered" evidence="5">
    <location>
        <begin position="405"/>
        <end position="430"/>
    </location>
</feature>
<name>A0A8H5YD11_9HYPO</name>
<evidence type="ECO:0000256" key="1">
    <source>
        <dbReference type="ARBA" id="ARBA00022617"/>
    </source>
</evidence>
<feature type="binding site" description="axial binding residue" evidence="4">
    <location>
        <position position="380"/>
    </location>
    <ligand>
        <name>heme</name>
        <dbReference type="ChEBI" id="CHEBI:30413"/>
    </ligand>
    <ligandPart>
        <name>Fe</name>
        <dbReference type="ChEBI" id="CHEBI:18248"/>
    </ligandPart>
</feature>
<evidence type="ECO:0000313" key="7">
    <source>
        <dbReference type="Proteomes" id="UP000532311"/>
    </source>
</evidence>
<dbReference type="InterPro" id="IPR002401">
    <property type="entry name" value="Cyt_P450_E_grp-I"/>
</dbReference>
<gene>
    <name evidence="6" type="ORF">FGLOB1_5534</name>
</gene>
<dbReference type="InterPro" id="IPR050121">
    <property type="entry name" value="Cytochrome_P450_monoxygenase"/>
</dbReference>
<feature type="compositionally biased region" description="Low complexity" evidence="5">
    <location>
        <begin position="406"/>
        <end position="417"/>
    </location>
</feature>
<dbReference type="PANTHER" id="PTHR24305">
    <property type="entry name" value="CYTOCHROME P450"/>
    <property type="match status" value="1"/>
</dbReference>
<dbReference type="GO" id="GO:0004497">
    <property type="term" value="F:monooxygenase activity"/>
    <property type="evidence" value="ECO:0007669"/>
    <property type="project" value="UniProtKB-KW"/>
</dbReference>
<dbReference type="PRINTS" id="PR00463">
    <property type="entry name" value="EP450I"/>
</dbReference>
<keyword evidence="3 4" id="KW-0408">Iron</keyword>
<dbReference type="GO" id="GO:0016705">
    <property type="term" value="F:oxidoreductase activity, acting on paired donors, with incorporation or reduction of molecular oxygen"/>
    <property type="evidence" value="ECO:0007669"/>
    <property type="project" value="InterPro"/>
</dbReference>
<dbReference type="SUPFAM" id="SSF48264">
    <property type="entry name" value="Cytochrome P450"/>
    <property type="match status" value="1"/>
</dbReference>
<organism evidence="6 7">
    <name type="scientific">Fusarium globosum</name>
    <dbReference type="NCBI Taxonomy" id="78864"/>
    <lineage>
        <taxon>Eukaryota</taxon>
        <taxon>Fungi</taxon>
        <taxon>Dikarya</taxon>
        <taxon>Ascomycota</taxon>
        <taxon>Pezizomycotina</taxon>
        <taxon>Sordariomycetes</taxon>
        <taxon>Hypocreomycetidae</taxon>
        <taxon>Hypocreales</taxon>
        <taxon>Nectriaceae</taxon>
        <taxon>Fusarium</taxon>
        <taxon>Fusarium fujikuroi species complex</taxon>
    </lineage>
</organism>
<dbReference type="InterPro" id="IPR001128">
    <property type="entry name" value="Cyt_P450"/>
</dbReference>
<keyword evidence="6" id="KW-0560">Oxidoreductase</keyword>
<dbReference type="GO" id="GO:0005506">
    <property type="term" value="F:iron ion binding"/>
    <property type="evidence" value="ECO:0007669"/>
    <property type="project" value="InterPro"/>
</dbReference>
<dbReference type="EMBL" id="JAAQPF010000221">
    <property type="protein sequence ID" value="KAF5710318.1"/>
    <property type="molecule type" value="Genomic_DNA"/>
</dbReference>
<evidence type="ECO:0000256" key="3">
    <source>
        <dbReference type="ARBA" id="ARBA00023004"/>
    </source>
</evidence>
<evidence type="ECO:0000256" key="2">
    <source>
        <dbReference type="ARBA" id="ARBA00022723"/>
    </source>
</evidence>
<keyword evidence="7" id="KW-1185">Reference proteome</keyword>
<keyword evidence="2 4" id="KW-0479">Metal-binding</keyword>
<comment type="caution">
    <text evidence="6">The sequence shown here is derived from an EMBL/GenBank/DDBJ whole genome shotgun (WGS) entry which is preliminary data.</text>
</comment>
<dbReference type="InterPro" id="IPR036396">
    <property type="entry name" value="Cyt_P450_sf"/>
</dbReference>
<dbReference type="Gene3D" id="1.10.630.10">
    <property type="entry name" value="Cytochrome P450"/>
    <property type="match status" value="1"/>
</dbReference>
<accession>A0A8H5YD11</accession>
<dbReference type="AlphaFoldDB" id="A0A8H5YD11"/>